<gene>
    <name evidence="1" type="primary">hflD</name>
    <name evidence="2" type="ORF">CW740_05255</name>
</gene>
<dbReference type="NCBIfam" id="NF001246">
    <property type="entry name" value="PRK00218.1-2"/>
    <property type="match status" value="1"/>
</dbReference>
<dbReference type="PANTHER" id="PTHR38100">
    <property type="entry name" value="HIGH FREQUENCY LYSOGENIZATION PROTEIN HFLD"/>
    <property type="match status" value="1"/>
</dbReference>
<dbReference type="PANTHER" id="PTHR38100:SF1">
    <property type="entry name" value="HIGH FREQUENCY LYSOGENIZATION PROTEIN HFLD"/>
    <property type="match status" value="1"/>
</dbReference>
<evidence type="ECO:0000256" key="1">
    <source>
        <dbReference type="HAMAP-Rule" id="MF_00695"/>
    </source>
</evidence>
<keyword evidence="3" id="KW-1185">Reference proteome</keyword>
<accession>A0A2K9A4A6</accession>
<dbReference type="SUPFAM" id="SSF101322">
    <property type="entry name" value="YcfC-like"/>
    <property type="match status" value="1"/>
</dbReference>
<dbReference type="GO" id="GO:0005886">
    <property type="term" value="C:plasma membrane"/>
    <property type="evidence" value="ECO:0007669"/>
    <property type="project" value="UniProtKB-SubCell"/>
</dbReference>
<evidence type="ECO:0000313" key="2">
    <source>
        <dbReference type="EMBL" id="AUD78685.1"/>
    </source>
</evidence>
<keyword evidence="1" id="KW-1003">Cell membrane</keyword>
<reference evidence="2 3" key="1">
    <citation type="submission" date="2017-12" db="EMBL/GenBank/DDBJ databases">
        <title>Kangiella profundi FT102 completed genome.</title>
        <authorList>
            <person name="Xu J."/>
            <person name="Wang J."/>
            <person name="Lu Y."/>
        </authorList>
    </citation>
    <scope>NUCLEOTIDE SEQUENCE [LARGE SCALE GENOMIC DNA]</scope>
    <source>
        <strain evidence="2 3">FT102</strain>
    </source>
</reference>
<dbReference type="Pfam" id="PF04356">
    <property type="entry name" value="DUF489"/>
    <property type="match status" value="1"/>
</dbReference>
<dbReference type="AlphaFoldDB" id="A0A2K9A4A6"/>
<protein>
    <recommendedName>
        <fullName evidence="1">High frequency lysogenization protein HflD homolog</fullName>
    </recommendedName>
</protein>
<dbReference type="InterPro" id="IPR007451">
    <property type="entry name" value="HflD"/>
</dbReference>
<dbReference type="Gene3D" id="1.10.3890.10">
    <property type="entry name" value="HflD-like"/>
    <property type="match status" value="1"/>
</dbReference>
<keyword evidence="1" id="KW-0963">Cytoplasm</keyword>
<comment type="subcellular location">
    <subcellularLocation>
        <location evidence="1">Cytoplasm</location>
    </subcellularLocation>
    <subcellularLocation>
        <location evidence="1">Cell membrane</location>
        <topology evidence="1">Peripheral membrane protein</topology>
        <orientation evidence="1">Cytoplasmic side</orientation>
    </subcellularLocation>
</comment>
<dbReference type="HAMAP" id="MF_00695">
    <property type="entry name" value="HflD_protein"/>
    <property type="match status" value="1"/>
</dbReference>
<keyword evidence="1" id="KW-0472">Membrane</keyword>
<dbReference type="EMBL" id="CP025120">
    <property type="protein sequence ID" value="AUD78685.1"/>
    <property type="molecule type" value="Genomic_DNA"/>
</dbReference>
<organism evidence="2 3">
    <name type="scientific">Kangiella profundi</name>
    <dbReference type="NCBI Taxonomy" id="1561924"/>
    <lineage>
        <taxon>Bacteria</taxon>
        <taxon>Pseudomonadati</taxon>
        <taxon>Pseudomonadota</taxon>
        <taxon>Gammaproteobacteria</taxon>
        <taxon>Kangiellales</taxon>
        <taxon>Kangiellaceae</taxon>
        <taxon>Kangiella</taxon>
    </lineage>
</organism>
<dbReference type="GO" id="GO:0005737">
    <property type="term" value="C:cytoplasm"/>
    <property type="evidence" value="ECO:0007669"/>
    <property type="project" value="UniProtKB-SubCell"/>
</dbReference>
<sequence>MNQSNYPNIVLALAGICQALECVRTIARTGEADPTDVEIMLESVLKTDADKAEDIYKNHKYLHTGFKVLIEQLSGSRADADFGRYLVGVLNLAKRFLSDSKMKEVMASRVKQANRLHEYHEGINHDLIEQLANIYKDTISTYSAKIQVTGNGRYLEQAANQAKIRALLLAAIRSAVLWDQVGGKKRQFLFSKNKILETAKAYLT</sequence>
<evidence type="ECO:0000313" key="3">
    <source>
        <dbReference type="Proteomes" id="UP000232693"/>
    </source>
</evidence>
<comment type="similarity">
    <text evidence="1">Belongs to the HflD family.</text>
</comment>
<dbReference type="InterPro" id="IPR035932">
    <property type="entry name" value="HflD-like_sf"/>
</dbReference>
<dbReference type="KEGG" id="kpd:CW740_05255"/>
<dbReference type="RefSeq" id="WP_106646542.1">
    <property type="nucleotide sequence ID" value="NZ_BMGO01000001.1"/>
</dbReference>
<name>A0A2K9A4A6_9GAMM</name>
<dbReference type="OrthoDB" id="9788031at2"/>
<proteinExistence type="inferred from homology"/>
<dbReference type="Proteomes" id="UP000232693">
    <property type="component" value="Chromosome"/>
</dbReference>